<dbReference type="Proteomes" id="UP000789595">
    <property type="component" value="Unassembled WGS sequence"/>
</dbReference>
<comment type="caution">
    <text evidence="2">The sequence shown here is derived from an EMBL/GenBank/DDBJ whole genome shotgun (WGS) entry which is preliminary data.</text>
</comment>
<protein>
    <submittedName>
        <fullName evidence="2">Uncharacterized protein</fullName>
    </submittedName>
</protein>
<accession>A0A8J2SSA7</accession>
<organism evidence="2 3">
    <name type="scientific">Pelagomonas calceolata</name>
    <dbReference type="NCBI Taxonomy" id="35677"/>
    <lineage>
        <taxon>Eukaryota</taxon>
        <taxon>Sar</taxon>
        <taxon>Stramenopiles</taxon>
        <taxon>Ochrophyta</taxon>
        <taxon>Pelagophyceae</taxon>
        <taxon>Pelagomonadales</taxon>
        <taxon>Pelagomonadaceae</taxon>
        <taxon>Pelagomonas</taxon>
    </lineage>
</organism>
<reference evidence="2" key="1">
    <citation type="submission" date="2021-11" db="EMBL/GenBank/DDBJ databases">
        <authorList>
            <consortium name="Genoscope - CEA"/>
            <person name="William W."/>
        </authorList>
    </citation>
    <scope>NUCLEOTIDE SEQUENCE</scope>
</reference>
<dbReference type="EMBL" id="CAKKNE010000003">
    <property type="protein sequence ID" value="CAH0372134.1"/>
    <property type="molecule type" value="Genomic_DNA"/>
</dbReference>
<proteinExistence type="predicted"/>
<name>A0A8J2SSA7_9STRA</name>
<gene>
    <name evidence="2" type="ORF">PECAL_3P21120</name>
</gene>
<feature type="region of interest" description="Disordered" evidence="1">
    <location>
        <begin position="113"/>
        <end position="134"/>
    </location>
</feature>
<evidence type="ECO:0000313" key="3">
    <source>
        <dbReference type="Proteomes" id="UP000789595"/>
    </source>
</evidence>
<keyword evidence="3" id="KW-1185">Reference proteome</keyword>
<evidence type="ECO:0000256" key="1">
    <source>
        <dbReference type="SAM" id="MobiDB-lite"/>
    </source>
</evidence>
<sequence>MPVPREPDSPVGFHTGADVVGRLLYSFLDERVLLRLALGDLGSVHLARLVGHVLVAEVHVGFTTSRRLLCQVTFFLERFRAVARALGVTTRLRYVDARATCVAARRTGAERKNFDEKPATVRHTNPLTHHSHGA</sequence>
<dbReference type="AlphaFoldDB" id="A0A8J2SSA7"/>
<evidence type="ECO:0000313" key="2">
    <source>
        <dbReference type="EMBL" id="CAH0372134.1"/>
    </source>
</evidence>